<proteinExistence type="predicted"/>
<keyword evidence="2" id="KW-1185">Reference proteome</keyword>
<evidence type="ECO:0008006" key="3">
    <source>
        <dbReference type="Google" id="ProtNLM"/>
    </source>
</evidence>
<dbReference type="Proteomes" id="UP000184510">
    <property type="component" value="Unassembled WGS sequence"/>
</dbReference>
<evidence type="ECO:0000313" key="2">
    <source>
        <dbReference type="Proteomes" id="UP000184510"/>
    </source>
</evidence>
<sequence length="535" mass="62427">MTWNDEVAALCEARLGDWRWRFWNLYYIEPADDRPKVLFEPREEQEEILRALYERGEMAVAILKARQLGFSTLLALICLDMQLFRAGYKIGIVDQNKEDAVKKLGKLLFAWENLPKALRDCYRVLVDNNGEFTLRCRAAQGDEVASTVYAGKNARGGTHQMLWISEWGAIQFEDPRRSDKIADGALPSAKEGITVVESTWRGGKTGRLYTDVVEPALQIAEEQRSQRDWRVYFFPWWLDEAYVWEGEQSQISEECAQYFAQLESRYGVELSGHQRLWYYKRAWPKREKRYEEFPSVLEEIFLSPVDGAVYGEYLDRARVEGRVIRYPRVRQSFFSFWDLGKSDLMSIILIQRVGLQLRVYDGMMGRGETLEHYARWLQQWERDNEAFIEAHYLPHDGGWQRLGKTYNKSIAESLEECGLRQVRVVPKIPRVHMGIEYVRERFPQMVLHAGNLGRVYQFGSKRVSFLDALANYRYRPMENEGQSREPIHDIYSHPCDAFRTFAEADERGLVPGSSSLEMEAQAGTRSNMVLNDLYE</sequence>
<dbReference type="Gene3D" id="3.30.420.280">
    <property type="match status" value="1"/>
</dbReference>
<dbReference type="InterPro" id="IPR027417">
    <property type="entry name" value="P-loop_NTPase"/>
</dbReference>
<name>A0A1M6CFJ1_9BACT</name>
<dbReference type="InParanoid" id="A0A1M6CFJ1"/>
<dbReference type="OrthoDB" id="479677at2"/>
<dbReference type="STRING" id="1123071.SAMN02745181_0466"/>
<gene>
    <name evidence="1" type="ORF">SAMN02745181_0466</name>
</gene>
<evidence type="ECO:0000313" key="1">
    <source>
        <dbReference type="EMBL" id="SHI59756.1"/>
    </source>
</evidence>
<dbReference type="Gene3D" id="3.40.50.300">
    <property type="entry name" value="P-loop containing nucleotide triphosphate hydrolases"/>
    <property type="match status" value="1"/>
</dbReference>
<protein>
    <recommendedName>
        <fullName evidence="3">Terminase</fullName>
    </recommendedName>
</protein>
<reference evidence="1 2" key="1">
    <citation type="submission" date="2016-11" db="EMBL/GenBank/DDBJ databases">
        <authorList>
            <person name="Jaros S."/>
            <person name="Januszkiewicz K."/>
            <person name="Wedrychowicz H."/>
        </authorList>
    </citation>
    <scope>NUCLEOTIDE SEQUENCE [LARGE SCALE GENOMIC DNA]</scope>
    <source>
        <strain evidence="1 2">DSM 18772</strain>
    </source>
</reference>
<organism evidence="1 2">
    <name type="scientific">Rubritalea squalenifaciens DSM 18772</name>
    <dbReference type="NCBI Taxonomy" id="1123071"/>
    <lineage>
        <taxon>Bacteria</taxon>
        <taxon>Pseudomonadati</taxon>
        <taxon>Verrucomicrobiota</taxon>
        <taxon>Verrucomicrobiia</taxon>
        <taxon>Verrucomicrobiales</taxon>
        <taxon>Rubritaleaceae</taxon>
        <taxon>Rubritalea</taxon>
    </lineage>
</organism>
<dbReference type="RefSeq" id="WP_143157885.1">
    <property type="nucleotide sequence ID" value="NZ_FQYR01000002.1"/>
</dbReference>
<dbReference type="EMBL" id="FQYR01000002">
    <property type="protein sequence ID" value="SHI59756.1"/>
    <property type="molecule type" value="Genomic_DNA"/>
</dbReference>
<accession>A0A1M6CFJ1</accession>
<dbReference type="AlphaFoldDB" id="A0A1M6CFJ1"/>